<sequence>MSEAMYRSKRKEPAVPEPPLTPVEAARQRRLAALKMAAGLWKDRTDTVKDGVQAQEQLRNEWR</sequence>
<dbReference type="EMBL" id="JACHBX010000005">
    <property type="protein sequence ID" value="MBB6135944.1"/>
    <property type="molecule type" value="Genomic_DNA"/>
</dbReference>
<evidence type="ECO:0000313" key="2">
    <source>
        <dbReference type="EMBL" id="MBB6135944.1"/>
    </source>
</evidence>
<reference evidence="2 3" key="1">
    <citation type="submission" date="2020-08" db="EMBL/GenBank/DDBJ databases">
        <title>The Agave Microbiome: Exploring the role of microbial communities in plant adaptations to desert environments.</title>
        <authorList>
            <person name="Partida-Martinez L.P."/>
        </authorList>
    </citation>
    <scope>NUCLEOTIDE SEQUENCE [LARGE SCALE GENOMIC DNA]</scope>
    <source>
        <strain evidence="2 3">AT3.2</strain>
    </source>
</reference>
<name>A0A7X0CGF5_9BURK</name>
<protein>
    <submittedName>
        <fullName evidence="2">Uncharacterized protein</fullName>
    </submittedName>
</protein>
<comment type="caution">
    <text evidence="2">The sequence shown here is derived from an EMBL/GenBank/DDBJ whole genome shotgun (WGS) entry which is preliminary data.</text>
</comment>
<feature type="region of interest" description="Disordered" evidence="1">
    <location>
        <begin position="1"/>
        <end position="24"/>
    </location>
</feature>
<dbReference type="AlphaFoldDB" id="A0A7X0CGF5"/>
<proteinExistence type="predicted"/>
<accession>A0A7X0CGF5</accession>
<keyword evidence="3" id="KW-1185">Reference proteome</keyword>
<organism evidence="2 3">
    <name type="scientific">Massilia aurea</name>
    <dbReference type="NCBI Taxonomy" id="373040"/>
    <lineage>
        <taxon>Bacteria</taxon>
        <taxon>Pseudomonadati</taxon>
        <taxon>Pseudomonadota</taxon>
        <taxon>Betaproteobacteria</taxon>
        <taxon>Burkholderiales</taxon>
        <taxon>Oxalobacteraceae</taxon>
        <taxon>Telluria group</taxon>
        <taxon>Massilia</taxon>
    </lineage>
</organism>
<dbReference type="Proteomes" id="UP000540787">
    <property type="component" value="Unassembled WGS sequence"/>
</dbReference>
<dbReference type="RefSeq" id="WP_183556779.1">
    <property type="nucleotide sequence ID" value="NZ_JACHBX010000005.1"/>
</dbReference>
<evidence type="ECO:0000313" key="3">
    <source>
        <dbReference type="Proteomes" id="UP000540787"/>
    </source>
</evidence>
<evidence type="ECO:0000256" key="1">
    <source>
        <dbReference type="SAM" id="MobiDB-lite"/>
    </source>
</evidence>
<gene>
    <name evidence="2" type="ORF">HD842_004121</name>
</gene>